<evidence type="ECO:0000256" key="1">
    <source>
        <dbReference type="SAM" id="Phobius"/>
    </source>
</evidence>
<keyword evidence="1" id="KW-1133">Transmembrane helix</keyword>
<dbReference type="KEGG" id="smo:SELMODRAFT_130724"/>
<dbReference type="InterPro" id="IPR027417">
    <property type="entry name" value="P-loop_NTPase"/>
</dbReference>
<dbReference type="PANTHER" id="PTHR32175:SF26">
    <property type="entry name" value="PROTEIN, PUTATIVE, EXPRESSED-RELATED"/>
    <property type="match status" value="1"/>
</dbReference>
<evidence type="ECO:0008006" key="5">
    <source>
        <dbReference type="Google" id="ProtNLM"/>
    </source>
</evidence>
<dbReference type="EMBL" id="GL377576">
    <property type="protein sequence ID" value="EFJ29778.1"/>
    <property type="molecule type" value="Genomic_DNA"/>
</dbReference>
<evidence type="ECO:0000313" key="2">
    <source>
        <dbReference type="EMBL" id="EFJ08924.1"/>
    </source>
</evidence>
<dbReference type="InParanoid" id="D8RC27"/>
<dbReference type="Gramene" id="EFJ29778">
    <property type="protein sequence ID" value="EFJ29778"/>
    <property type="gene ID" value="SELMODRAFT_90926"/>
</dbReference>
<protein>
    <recommendedName>
        <fullName evidence="5">Sulfotransferase</fullName>
    </recommendedName>
</protein>
<dbReference type="Gramene" id="EFJ08924">
    <property type="protein sequence ID" value="EFJ08924"/>
    <property type="gene ID" value="SELMODRAFT_130724"/>
</dbReference>
<dbReference type="Proteomes" id="UP000001514">
    <property type="component" value="Unassembled WGS sequence"/>
</dbReference>
<evidence type="ECO:0000313" key="4">
    <source>
        <dbReference type="Proteomes" id="UP000001514"/>
    </source>
</evidence>
<gene>
    <name evidence="2" type="ORF">SELMODRAFT_130724</name>
    <name evidence="3" type="ORF">SELMODRAFT_90926</name>
</gene>
<dbReference type="OMA" id="VHKSHVH"/>
<sequence length="329" mass="38182">LRKATLVWKLLVLLLVAGCGVYMCLIGVDRRTTYDRLSLDPIQQVWRRENLCPRLSRAKFPQHYPQPRTYSRKECRCVPVHFFVLLSMQRSGSGWFETLLNSHPNVSSHGEIFSIGRRRANFSTIKQTLDEVYNLEWYSSAAKNECTAAVGFKWMLNQGALAHGDQVADYFRSRGVSVVFLQRRNYLKRLISVMGNAYDRAKPLNGTHVAHVHSREEAELLASFKPTIDVANLLQNLRRVQNMSDETLRIFGTTRLTALYYEDLVKNPRKVMRVDVVLRFLGVPRQDLRSKHVKIHTRPLRDSITNWDDVYRALNGTEFESLLHDRDYL</sequence>
<name>D8RC27_SELML</name>
<dbReference type="HOGENOM" id="CLU_043603_0_0_1"/>
<evidence type="ECO:0000313" key="3">
    <source>
        <dbReference type="EMBL" id="EFJ29778.1"/>
    </source>
</evidence>
<dbReference type="FunCoup" id="D8RC27">
    <property type="interactions" value="1349"/>
</dbReference>
<keyword evidence="1" id="KW-0472">Membrane</keyword>
<dbReference type="STRING" id="88036.D8RC27"/>
<dbReference type="eggNOG" id="ENOG502QQY1">
    <property type="taxonomic scope" value="Eukaryota"/>
</dbReference>
<proteinExistence type="predicted"/>
<accession>D8RC27</accession>
<dbReference type="Gene3D" id="3.40.50.300">
    <property type="entry name" value="P-loop containing nucleotide triphosphate hydrolases"/>
    <property type="match status" value="1"/>
</dbReference>
<keyword evidence="4" id="KW-1185">Reference proteome</keyword>
<feature type="non-terminal residue" evidence="3">
    <location>
        <position position="1"/>
    </location>
</feature>
<dbReference type="EMBL" id="GL377667">
    <property type="protein sequence ID" value="EFJ08924.1"/>
    <property type="molecule type" value="Genomic_DNA"/>
</dbReference>
<dbReference type="AlphaFoldDB" id="D8RC27"/>
<dbReference type="SUPFAM" id="SSF52540">
    <property type="entry name" value="P-loop containing nucleoside triphosphate hydrolases"/>
    <property type="match status" value="1"/>
</dbReference>
<dbReference type="PANTHER" id="PTHR32175">
    <property type="entry name" value="PROTEIN, PUTATIVE, EXPRESSED-RELATED"/>
    <property type="match status" value="1"/>
</dbReference>
<reference evidence="3 4" key="1">
    <citation type="journal article" date="2011" name="Science">
        <title>The Selaginella genome identifies genetic changes associated with the evolution of vascular plants.</title>
        <authorList>
            <person name="Banks J.A."/>
            <person name="Nishiyama T."/>
            <person name="Hasebe M."/>
            <person name="Bowman J.L."/>
            <person name="Gribskov M."/>
            <person name="dePamphilis C."/>
            <person name="Albert V.A."/>
            <person name="Aono N."/>
            <person name="Aoyama T."/>
            <person name="Ambrose B.A."/>
            <person name="Ashton N.W."/>
            <person name="Axtell M.J."/>
            <person name="Barker E."/>
            <person name="Barker M.S."/>
            <person name="Bennetzen J.L."/>
            <person name="Bonawitz N.D."/>
            <person name="Chapple C."/>
            <person name="Cheng C."/>
            <person name="Correa L.G."/>
            <person name="Dacre M."/>
            <person name="DeBarry J."/>
            <person name="Dreyer I."/>
            <person name="Elias M."/>
            <person name="Engstrom E.M."/>
            <person name="Estelle M."/>
            <person name="Feng L."/>
            <person name="Finet C."/>
            <person name="Floyd S.K."/>
            <person name="Frommer W.B."/>
            <person name="Fujita T."/>
            <person name="Gramzow L."/>
            <person name="Gutensohn M."/>
            <person name="Harholt J."/>
            <person name="Hattori M."/>
            <person name="Heyl A."/>
            <person name="Hirai T."/>
            <person name="Hiwatashi Y."/>
            <person name="Ishikawa M."/>
            <person name="Iwata M."/>
            <person name="Karol K.G."/>
            <person name="Koehler B."/>
            <person name="Kolukisaoglu U."/>
            <person name="Kubo M."/>
            <person name="Kurata T."/>
            <person name="Lalonde S."/>
            <person name="Li K."/>
            <person name="Li Y."/>
            <person name="Litt A."/>
            <person name="Lyons E."/>
            <person name="Manning G."/>
            <person name="Maruyama T."/>
            <person name="Michael T.P."/>
            <person name="Mikami K."/>
            <person name="Miyazaki S."/>
            <person name="Morinaga S."/>
            <person name="Murata T."/>
            <person name="Mueller-Roeber B."/>
            <person name="Nelson D.R."/>
            <person name="Obara M."/>
            <person name="Oguri Y."/>
            <person name="Olmstead R.G."/>
            <person name="Onodera N."/>
            <person name="Petersen B.L."/>
            <person name="Pils B."/>
            <person name="Prigge M."/>
            <person name="Rensing S.A."/>
            <person name="Riano-Pachon D.M."/>
            <person name="Roberts A.W."/>
            <person name="Sato Y."/>
            <person name="Scheller H.V."/>
            <person name="Schulz B."/>
            <person name="Schulz C."/>
            <person name="Shakirov E.V."/>
            <person name="Shibagaki N."/>
            <person name="Shinohara N."/>
            <person name="Shippen D.E."/>
            <person name="Soerensen I."/>
            <person name="Sotooka R."/>
            <person name="Sugimoto N."/>
            <person name="Sugita M."/>
            <person name="Sumikawa N."/>
            <person name="Tanurdzic M."/>
            <person name="Theissen G."/>
            <person name="Ulvskov P."/>
            <person name="Wakazuki S."/>
            <person name="Weng J.K."/>
            <person name="Willats W.W."/>
            <person name="Wipf D."/>
            <person name="Wolf P.G."/>
            <person name="Yang L."/>
            <person name="Zimmer A.D."/>
            <person name="Zhu Q."/>
            <person name="Mitros T."/>
            <person name="Hellsten U."/>
            <person name="Loque D."/>
            <person name="Otillar R."/>
            <person name="Salamov A."/>
            <person name="Schmutz J."/>
            <person name="Shapiro H."/>
            <person name="Lindquist E."/>
            <person name="Lucas S."/>
            <person name="Rokhsar D."/>
            <person name="Grigoriev I.V."/>
        </authorList>
    </citation>
    <scope>NUCLEOTIDE SEQUENCE [LARGE SCALE GENOMIC DNA]</scope>
</reference>
<dbReference type="InterPro" id="IPR052796">
    <property type="entry name" value="Nod_factor_sulfotransferase"/>
</dbReference>
<feature type="transmembrane region" description="Helical" evidence="1">
    <location>
        <begin position="6"/>
        <end position="28"/>
    </location>
</feature>
<dbReference type="KEGG" id="smo:SELMODRAFT_90926"/>
<organism evidence="4">
    <name type="scientific">Selaginella moellendorffii</name>
    <name type="common">Spikemoss</name>
    <dbReference type="NCBI Taxonomy" id="88036"/>
    <lineage>
        <taxon>Eukaryota</taxon>
        <taxon>Viridiplantae</taxon>
        <taxon>Streptophyta</taxon>
        <taxon>Embryophyta</taxon>
        <taxon>Tracheophyta</taxon>
        <taxon>Lycopodiopsida</taxon>
        <taxon>Selaginellales</taxon>
        <taxon>Selaginellaceae</taxon>
        <taxon>Selaginella</taxon>
    </lineage>
</organism>
<keyword evidence="1" id="KW-0812">Transmembrane</keyword>